<dbReference type="RefSeq" id="WP_011242662.1">
    <property type="nucleotide sequence ID" value="NC_006576.1"/>
</dbReference>
<dbReference type="InterPro" id="IPR001173">
    <property type="entry name" value="Glyco_trans_2-like"/>
</dbReference>
<evidence type="ECO:0000313" key="4">
    <source>
        <dbReference type="Proteomes" id="UP000001175"/>
    </source>
</evidence>
<dbReference type="InterPro" id="IPR029044">
    <property type="entry name" value="Nucleotide-diphossugar_trans"/>
</dbReference>
<dbReference type="InterPro" id="IPR029063">
    <property type="entry name" value="SAM-dependent_MTases_sf"/>
</dbReference>
<name>A0A0H3JZQ6_SYNP6</name>
<organism evidence="3 4">
    <name type="scientific">Synechococcus sp. (strain ATCC 27144 / PCC 6301 / SAUG 1402/1)</name>
    <name type="common">Anacystis nidulans</name>
    <dbReference type="NCBI Taxonomy" id="269084"/>
    <lineage>
        <taxon>Bacteria</taxon>
        <taxon>Bacillati</taxon>
        <taxon>Cyanobacteriota</taxon>
        <taxon>Cyanophyceae</taxon>
        <taxon>Synechococcales</taxon>
        <taxon>Synechococcaceae</taxon>
        <taxon>Synechococcus</taxon>
    </lineage>
</organism>
<feature type="domain" description="Methyltransferase type 12" evidence="2">
    <location>
        <begin position="48"/>
        <end position="138"/>
    </location>
</feature>
<reference evidence="3 4" key="1">
    <citation type="journal article" date="2007" name="Photosyn. Res.">
        <title>Complete nucleotide sequence of the freshwater unicellular cyanobacterium Synechococcus elongatus PCC 6301 chromosome: gene content and organization.</title>
        <authorList>
            <person name="Sugita C."/>
            <person name="Ogata K."/>
            <person name="Shikata M."/>
            <person name="Jikuya H."/>
            <person name="Takano J."/>
            <person name="Furumichi M."/>
            <person name="Kanehisa M."/>
            <person name="Omata T."/>
            <person name="Sugiura M."/>
            <person name="Sugita M."/>
        </authorList>
    </citation>
    <scope>NUCLEOTIDE SEQUENCE [LARGE SCALE GENOMIC DNA]</scope>
    <source>
        <strain evidence="4">ATCC 27144 / PCC 6301 / SAUG 1402/1</strain>
    </source>
</reference>
<sequence length="476" mass="53155">MNDHTAAIAAHFDQLAPNLDRWRRRNRTYYRDLEKLHRFWIPTGSRVLQVGSGLGDLLATVEPSFGIGIDVSPQAVAIAQQRHPQLQFHCLAAEELTPEAIGNPEPFDAIILTGVLSYLTDIQVVLEQLQAFCHPRTRLILGFHNFLWQPLLTAAEKVGQRSPQPPESWLGMQDVLNLLTLTGYEPIKQGRRFLLPRQIPLLTGWINRWISPLPVIEHLALTNYVIARPLAQPRSQPTVSVIVPARNEAGNIAAAVERLPELGAETELIFVEGHSRDQTWETIEQTVAEYQGPLKLLACRQTGKGKADAVRLGFDKASGDILMILDADLTVQPEDLGHFYRAIASGRGEFINGSRLVYPRSRLAMPGLNTLANRTFALIFSFLLGQPLKDTLCGTKVLWKTDYDRVAAGRKYFGDFDPFGDFDLLFGAAKLGLEIVEVPVRYQERSYGSSNIAHVREGLILARMCLYAAGKLKFPH</sequence>
<dbReference type="SUPFAM" id="SSF53335">
    <property type="entry name" value="S-adenosyl-L-methionine-dependent methyltransferases"/>
    <property type="match status" value="1"/>
</dbReference>
<protein>
    <submittedName>
        <fullName evidence="3">Probable glycosyltransferase</fullName>
    </submittedName>
</protein>
<evidence type="ECO:0000313" key="3">
    <source>
        <dbReference type="EMBL" id="BAD78539.1"/>
    </source>
</evidence>
<dbReference type="CDD" id="cd04179">
    <property type="entry name" value="DPM_DPG-synthase_like"/>
    <property type="match status" value="1"/>
</dbReference>
<dbReference type="SUPFAM" id="SSF53448">
    <property type="entry name" value="Nucleotide-diphospho-sugar transferases"/>
    <property type="match status" value="1"/>
</dbReference>
<dbReference type="CDD" id="cd02440">
    <property type="entry name" value="AdoMet_MTases"/>
    <property type="match status" value="1"/>
</dbReference>
<dbReference type="KEGG" id="syc:syc0349_d"/>
<dbReference type="Pfam" id="PF00535">
    <property type="entry name" value="Glycos_transf_2"/>
    <property type="match status" value="1"/>
</dbReference>
<dbReference type="InterPro" id="IPR050256">
    <property type="entry name" value="Glycosyltransferase_2"/>
</dbReference>
<dbReference type="Gene3D" id="3.40.50.150">
    <property type="entry name" value="Vaccinia Virus protein VP39"/>
    <property type="match status" value="1"/>
</dbReference>
<keyword evidence="3" id="KW-0808">Transferase</keyword>
<dbReference type="InterPro" id="IPR013217">
    <property type="entry name" value="Methyltransf_12"/>
</dbReference>
<dbReference type="eggNOG" id="COG0500">
    <property type="taxonomic scope" value="Bacteria"/>
</dbReference>
<dbReference type="EMBL" id="AP008231">
    <property type="protein sequence ID" value="BAD78539.1"/>
    <property type="molecule type" value="Genomic_DNA"/>
</dbReference>
<dbReference type="GO" id="GO:0016740">
    <property type="term" value="F:transferase activity"/>
    <property type="evidence" value="ECO:0007669"/>
    <property type="project" value="UniProtKB-KW"/>
</dbReference>
<gene>
    <name evidence="3" type="ordered locus">syc0349_d</name>
</gene>
<dbReference type="PANTHER" id="PTHR48090:SF7">
    <property type="entry name" value="RFBJ PROTEIN"/>
    <property type="match status" value="1"/>
</dbReference>
<dbReference type="Proteomes" id="UP000001175">
    <property type="component" value="Chromosome"/>
</dbReference>
<dbReference type="Gene3D" id="3.90.550.10">
    <property type="entry name" value="Spore Coat Polysaccharide Biosynthesis Protein SpsA, Chain A"/>
    <property type="match status" value="1"/>
</dbReference>
<evidence type="ECO:0000259" key="1">
    <source>
        <dbReference type="Pfam" id="PF00535"/>
    </source>
</evidence>
<feature type="domain" description="Glycosyltransferase 2-like" evidence="1">
    <location>
        <begin position="240"/>
        <end position="366"/>
    </location>
</feature>
<accession>A0A0H3JZQ6</accession>
<dbReference type="eggNOG" id="COG1215">
    <property type="taxonomic scope" value="Bacteria"/>
</dbReference>
<proteinExistence type="predicted"/>
<evidence type="ECO:0000259" key="2">
    <source>
        <dbReference type="Pfam" id="PF08242"/>
    </source>
</evidence>
<dbReference type="PANTHER" id="PTHR48090">
    <property type="entry name" value="UNDECAPRENYL-PHOSPHATE 4-DEOXY-4-FORMAMIDO-L-ARABINOSE TRANSFERASE-RELATED"/>
    <property type="match status" value="1"/>
</dbReference>
<dbReference type="Pfam" id="PF08242">
    <property type="entry name" value="Methyltransf_12"/>
    <property type="match status" value="1"/>
</dbReference>
<dbReference type="AlphaFoldDB" id="A0A0H3JZQ6"/>